<dbReference type="EMBL" id="VDFV01000065">
    <property type="protein sequence ID" value="TNC61562.1"/>
    <property type="molecule type" value="Genomic_DNA"/>
</dbReference>
<name>A0A5C4NAZ4_9RHOB</name>
<protein>
    <submittedName>
        <fullName evidence="3">Uncharacterized protein</fullName>
    </submittedName>
</protein>
<dbReference type="Proteomes" id="UP000305709">
    <property type="component" value="Unassembled WGS sequence"/>
</dbReference>
<evidence type="ECO:0000256" key="1">
    <source>
        <dbReference type="SAM" id="MobiDB-lite"/>
    </source>
</evidence>
<keyword evidence="2" id="KW-0472">Membrane</keyword>
<feature type="compositionally biased region" description="Low complexity" evidence="1">
    <location>
        <begin position="30"/>
        <end position="43"/>
    </location>
</feature>
<keyword evidence="4" id="KW-1185">Reference proteome</keyword>
<reference evidence="3 4" key="1">
    <citation type="submission" date="2019-06" db="EMBL/GenBank/DDBJ databases">
        <authorList>
            <person name="Jiang L."/>
        </authorList>
    </citation>
    <scope>NUCLEOTIDE SEQUENCE [LARGE SCALE GENOMIC DNA]</scope>
    <source>
        <strain evidence="3 4">YIM 48858</strain>
    </source>
</reference>
<feature type="region of interest" description="Disordered" evidence="1">
    <location>
        <begin position="1"/>
        <end position="43"/>
    </location>
</feature>
<comment type="caution">
    <text evidence="3">The sequence shown here is derived from an EMBL/GenBank/DDBJ whole genome shotgun (WGS) entry which is preliminary data.</text>
</comment>
<organism evidence="3 4">
    <name type="scientific">Rubellimicrobium roseum</name>
    <dbReference type="NCBI Taxonomy" id="687525"/>
    <lineage>
        <taxon>Bacteria</taxon>
        <taxon>Pseudomonadati</taxon>
        <taxon>Pseudomonadota</taxon>
        <taxon>Alphaproteobacteria</taxon>
        <taxon>Rhodobacterales</taxon>
        <taxon>Roseobacteraceae</taxon>
        <taxon>Rubellimicrobium</taxon>
    </lineage>
</organism>
<keyword evidence="2" id="KW-1133">Transmembrane helix</keyword>
<dbReference type="AlphaFoldDB" id="A0A5C4NAZ4"/>
<accession>A0A5C4NAZ4</accession>
<dbReference type="RefSeq" id="WP_139083651.1">
    <property type="nucleotide sequence ID" value="NZ_VDFV01000065.1"/>
</dbReference>
<evidence type="ECO:0000313" key="3">
    <source>
        <dbReference type="EMBL" id="TNC61562.1"/>
    </source>
</evidence>
<evidence type="ECO:0000313" key="4">
    <source>
        <dbReference type="Proteomes" id="UP000305709"/>
    </source>
</evidence>
<feature type="transmembrane region" description="Helical" evidence="2">
    <location>
        <begin position="173"/>
        <end position="195"/>
    </location>
</feature>
<evidence type="ECO:0000256" key="2">
    <source>
        <dbReference type="SAM" id="Phobius"/>
    </source>
</evidence>
<keyword evidence="2" id="KW-0812">Transmembrane</keyword>
<dbReference type="OrthoDB" id="7876532at2"/>
<sequence>MPPRKVSDLLGAAGTSAPASRDADRSPSRALVPTGAPGAAAAAPPDGTAALAAELNDLTRTLDVLATIVASVSDRVDGQTDALGKLAGTAAETRQAAFAARAQADPGKLAAEVGQALNKALLPRLDELAGAVARLSHMDEQRSATGRLQGQVMDLARDLRLARERAALWRARLPGIGLAALLLVLALLILMPRVIASHPMGCRLMGGDWRDWSTYGDGTSCRFEWP</sequence>
<proteinExistence type="predicted"/>
<gene>
    <name evidence="3" type="ORF">FHG71_20990</name>
</gene>